<organism evidence="15 16">
    <name type="scientific">Drosophila ananassae</name>
    <name type="common">Fruit fly</name>
    <dbReference type="NCBI Taxonomy" id="7217"/>
    <lineage>
        <taxon>Eukaryota</taxon>
        <taxon>Metazoa</taxon>
        <taxon>Ecdysozoa</taxon>
        <taxon>Arthropoda</taxon>
        <taxon>Hexapoda</taxon>
        <taxon>Insecta</taxon>
        <taxon>Pterygota</taxon>
        <taxon>Neoptera</taxon>
        <taxon>Endopterygota</taxon>
        <taxon>Diptera</taxon>
        <taxon>Brachycera</taxon>
        <taxon>Muscomorpha</taxon>
        <taxon>Ephydroidea</taxon>
        <taxon>Drosophilidae</taxon>
        <taxon>Drosophila</taxon>
        <taxon>Sophophora</taxon>
    </lineage>
</organism>
<dbReference type="InterPro" id="IPR011701">
    <property type="entry name" value="MFS"/>
</dbReference>
<evidence type="ECO:0000256" key="6">
    <source>
        <dbReference type="ARBA" id="ARBA00022989"/>
    </source>
</evidence>
<dbReference type="InParanoid" id="B3MEJ9"/>
<dbReference type="PANTHER" id="PTHR11662">
    <property type="entry name" value="SOLUTE CARRIER FAMILY 17"/>
    <property type="match status" value="1"/>
</dbReference>
<dbReference type="InterPro" id="IPR036259">
    <property type="entry name" value="MFS_trans_sf"/>
</dbReference>
<feature type="transmembrane region" description="Helical" evidence="13">
    <location>
        <begin position="120"/>
        <end position="139"/>
    </location>
</feature>
<evidence type="ECO:0000256" key="7">
    <source>
        <dbReference type="ARBA" id="ARBA00023053"/>
    </source>
</evidence>
<evidence type="ECO:0000256" key="11">
    <source>
        <dbReference type="ARBA" id="ARBA00054632"/>
    </source>
</evidence>
<evidence type="ECO:0000256" key="10">
    <source>
        <dbReference type="ARBA" id="ARBA00023201"/>
    </source>
</evidence>
<gene>
    <name evidence="15" type="primary">Dana\GF13545</name>
    <name evidence="15" type="synonym">dana_GLEANR_13558</name>
    <name evidence="15" type="ORF">GF13545</name>
</gene>
<dbReference type="Pfam" id="PF07690">
    <property type="entry name" value="MFS_1"/>
    <property type="match status" value="1"/>
</dbReference>
<evidence type="ECO:0000256" key="8">
    <source>
        <dbReference type="ARBA" id="ARBA00023065"/>
    </source>
</evidence>
<feature type="transmembrane region" description="Helical" evidence="13">
    <location>
        <begin position="92"/>
        <end position="113"/>
    </location>
</feature>
<dbReference type="GO" id="GO:0006814">
    <property type="term" value="P:sodium ion transport"/>
    <property type="evidence" value="ECO:0007669"/>
    <property type="project" value="UniProtKB-KW"/>
</dbReference>
<keyword evidence="9 13" id="KW-0472">Membrane</keyword>
<name>B3MEJ9_DROAN</name>
<dbReference type="STRING" id="7217.B3MEJ9"/>
<dbReference type="GeneID" id="6496384"/>
<feature type="transmembrane region" description="Helical" evidence="13">
    <location>
        <begin position="448"/>
        <end position="467"/>
    </location>
</feature>
<feature type="domain" description="Major facilitator superfamily (MFS) profile" evidence="14">
    <location>
        <begin position="49"/>
        <end position="472"/>
    </location>
</feature>
<reference evidence="15 16" key="1">
    <citation type="journal article" date="2007" name="Nature">
        <title>Evolution of genes and genomes on the Drosophila phylogeny.</title>
        <authorList>
            <consortium name="Drosophila 12 Genomes Consortium"/>
            <person name="Clark A.G."/>
            <person name="Eisen M.B."/>
            <person name="Smith D.R."/>
            <person name="Bergman C.M."/>
            <person name="Oliver B."/>
            <person name="Markow T.A."/>
            <person name="Kaufman T.C."/>
            <person name="Kellis M."/>
            <person name="Gelbart W."/>
            <person name="Iyer V.N."/>
            <person name="Pollard D.A."/>
            <person name="Sackton T.B."/>
            <person name="Larracuente A.M."/>
            <person name="Singh N.D."/>
            <person name="Abad J.P."/>
            <person name="Abt D.N."/>
            <person name="Adryan B."/>
            <person name="Aguade M."/>
            <person name="Akashi H."/>
            <person name="Anderson W.W."/>
            <person name="Aquadro C.F."/>
            <person name="Ardell D.H."/>
            <person name="Arguello R."/>
            <person name="Artieri C.G."/>
            <person name="Barbash D.A."/>
            <person name="Barker D."/>
            <person name="Barsanti P."/>
            <person name="Batterham P."/>
            <person name="Batzoglou S."/>
            <person name="Begun D."/>
            <person name="Bhutkar A."/>
            <person name="Blanco E."/>
            <person name="Bosak S.A."/>
            <person name="Bradley R.K."/>
            <person name="Brand A.D."/>
            <person name="Brent M.R."/>
            <person name="Brooks A.N."/>
            <person name="Brown R.H."/>
            <person name="Butlin R.K."/>
            <person name="Caggese C."/>
            <person name="Calvi B.R."/>
            <person name="Bernardo de Carvalho A."/>
            <person name="Caspi A."/>
            <person name="Castrezana S."/>
            <person name="Celniker S.E."/>
            <person name="Chang J.L."/>
            <person name="Chapple C."/>
            <person name="Chatterji S."/>
            <person name="Chinwalla A."/>
            <person name="Civetta A."/>
            <person name="Clifton S.W."/>
            <person name="Comeron J.M."/>
            <person name="Costello J.C."/>
            <person name="Coyne J.A."/>
            <person name="Daub J."/>
            <person name="David R.G."/>
            <person name="Delcher A.L."/>
            <person name="Delehaunty K."/>
            <person name="Do C.B."/>
            <person name="Ebling H."/>
            <person name="Edwards K."/>
            <person name="Eickbush T."/>
            <person name="Evans J.D."/>
            <person name="Filipski A."/>
            <person name="Findeiss S."/>
            <person name="Freyhult E."/>
            <person name="Fulton L."/>
            <person name="Fulton R."/>
            <person name="Garcia A.C."/>
            <person name="Gardiner A."/>
            <person name="Garfield D.A."/>
            <person name="Garvin B.E."/>
            <person name="Gibson G."/>
            <person name="Gilbert D."/>
            <person name="Gnerre S."/>
            <person name="Godfrey J."/>
            <person name="Good R."/>
            <person name="Gotea V."/>
            <person name="Gravely B."/>
            <person name="Greenberg A.J."/>
            <person name="Griffiths-Jones S."/>
            <person name="Gross S."/>
            <person name="Guigo R."/>
            <person name="Gustafson E.A."/>
            <person name="Haerty W."/>
            <person name="Hahn M.W."/>
            <person name="Halligan D.L."/>
            <person name="Halpern A.L."/>
            <person name="Halter G.M."/>
            <person name="Han M.V."/>
            <person name="Heger A."/>
            <person name="Hillier L."/>
            <person name="Hinrichs A.S."/>
            <person name="Holmes I."/>
            <person name="Hoskins R.A."/>
            <person name="Hubisz M.J."/>
            <person name="Hultmark D."/>
            <person name="Huntley M.A."/>
            <person name="Jaffe D.B."/>
            <person name="Jagadeeshan S."/>
            <person name="Jeck W.R."/>
            <person name="Johnson J."/>
            <person name="Jones C.D."/>
            <person name="Jordan W.C."/>
            <person name="Karpen G.H."/>
            <person name="Kataoka E."/>
            <person name="Keightley P.D."/>
            <person name="Kheradpour P."/>
            <person name="Kirkness E.F."/>
            <person name="Koerich L.B."/>
            <person name="Kristiansen K."/>
            <person name="Kudrna D."/>
            <person name="Kulathinal R.J."/>
            <person name="Kumar S."/>
            <person name="Kwok R."/>
            <person name="Lander E."/>
            <person name="Langley C.H."/>
            <person name="Lapoint R."/>
            <person name="Lazzaro B.P."/>
            <person name="Lee S.J."/>
            <person name="Levesque L."/>
            <person name="Li R."/>
            <person name="Lin C.F."/>
            <person name="Lin M.F."/>
            <person name="Lindblad-Toh K."/>
            <person name="Llopart A."/>
            <person name="Long M."/>
            <person name="Low L."/>
            <person name="Lozovsky E."/>
            <person name="Lu J."/>
            <person name="Luo M."/>
            <person name="Machado C.A."/>
            <person name="Makalowski W."/>
            <person name="Marzo M."/>
            <person name="Matsuda M."/>
            <person name="Matzkin L."/>
            <person name="McAllister B."/>
            <person name="McBride C.S."/>
            <person name="McKernan B."/>
            <person name="McKernan K."/>
            <person name="Mendez-Lago M."/>
            <person name="Minx P."/>
            <person name="Mollenhauer M.U."/>
            <person name="Montooth K."/>
            <person name="Mount S.M."/>
            <person name="Mu X."/>
            <person name="Myers E."/>
            <person name="Negre B."/>
            <person name="Newfeld S."/>
            <person name="Nielsen R."/>
            <person name="Noor M.A."/>
            <person name="O'Grady P."/>
            <person name="Pachter L."/>
            <person name="Papaceit M."/>
            <person name="Parisi M.J."/>
            <person name="Parisi M."/>
            <person name="Parts L."/>
            <person name="Pedersen J.S."/>
            <person name="Pesole G."/>
            <person name="Phillippy A.M."/>
            <person name="Ponting C.P."/>
            <person name="Pop M."/>
            <person name="Porcelli D."/>
            <person name="Powell J.R."/>
            <person name="Prohaska S."/>
            <person name="Pruitt K."/>
            <person name="Puig M."/>
            <person name="Quesneville H."/>
            <person name="Ram K.R."/>
            <person name="Rand D."/>
            <person name="Rasmussen M.D."/>
            <person name="Reed L.K."/>
            <person name="Reenan R."/>
            <person name="Reily A."/>
            <person name="Remington K.A."/>
            <person name="Rieger T.T."/>
            <person name="Ritchie M.G."/>
            <person name="Robin C."/>
            <person name="Rogers Y.H."/>
            <person name="Rohde C."/>
            <person name="Rozas J."/>
            <person name="Rubenfield M.J."/>
            <person name="Ruiz A."/>
            <person name="Russo S."/>
            <person name="Salzberg S.L."/>
            <person name="Sanchez-Gracia A."/>
            <person name="Saranga D.J."/>
            <person name="Sato H."/>
            <person name="Schaeffer S.W."/>
            <person name="Schatz M.C."/>
            <person name="Schlenke T."/>
            <person name="Schwartz R."/>
            <person name="Segarra C."/>
            <person name="Singh R.S."/>
            <person name="Sirot L."/>
            <person name="Sirota M."/>
            <person name="Sisneros N.B."/>
            <person name="Smith C.D."/>
            <person name="Smith T.F."/>
            <person name="Spieth J."/>
            <person name="Stage D.E."/>
            <person name="Stark A."/>
            <person name="Stephan W."/>
            <person name="Strausberg R.L."/>
            <person name="Strempel S."/>
            <person name="Sturgill D."/>
            <person name="Sutton G."/>
            <person name="Sutton G.G."/>
            <person name="Tao W."/>
            <person name="Teichmann S."/>
            <person name="Tobari Y.N."/>
            <person name="Tomimura Y."/>
            <person name="Tsolas J.M."/>
            <person name="Valente V.L."/>
            <person name="Venter E."/>
            <person name="Venter J.C."/>
            <person name="Vicario S."/>
            <person name="Vieira F.G."/>
            <person name="Vilella A.J."/>
            <person name="Villasante A."/>
            <person name="Walenz B."/>
            <person name="Wang J."/>
            <person name="Wasserman M."/>
            <person name="Watts T."/>
            <person name="Wilson D."/>
            <person name="Wilson R.K."/>
            <person name="Wing R.A."/>
            <person name="Wolfner M.F."/>
            <person name="Wong A."/>
            <person name="Wong G.K."/>
            <person name="Wu C.I."/>
            <person name="Wu G."/>
            <person name="Yamamoto D."/>
            <person name="Yang H.P."/>
            <person name="Yang S.P."/>
            <person name="Yorke J.A."/>
            <person name="Yoshida K."/>
            <person name="Zdobnov E."/>
            <person name="Zhang P."/>
            <person name="Zhang Y."/>
            <person name="Zimin A.V."/>
            <person name="Baldwin J."/>
            <person name="Abdouelleil A."/>
            <person name="Abdulkadir J."/>
            <person name="Abebe A."/>
            <person name="Abera B."/>
            <person name="Abreu J."/>
            <person name="Acer S.C."/>
            <person name="Aftuck L."/>
            <person name="Alexander A."/>
            <person name="An P."/>
            <person name="Anderson E."/>
            <person name="Anderson S."/>
            <person name="Arachi H."/>
            <person name="Azer M."/>
            <person name="Bachantsang P."/>
            <person name="Barry A."/>
            <person name="Bayul T."/>
            <person name="Berlin A."/>
            <person name="Bessette D."/>
            <person name="Bloom T."/>
            <person name="Blye J."/>
            <person name="Boguslavskiy L."/>
            <person name="Bonnet C."/>
            <person name="Boukhgalter B."/>
            <person name="Bourzgui I."/>
            <person name="Brown A."/>
            <person name="Cahill P."/>
            <person name="Channer S."/>
            <person name="Cheshatsang Y."/>
            <person name="Chuda L."/>
            <person name="Citroen M."/>
            <person name="Collymore A."/>
            <person name="Cooke P."/>
            <person name="Costello M."/>
            <person name="D'Aco K."/>
            <person name="Daza R."/>
            <person name="De Haan G."/>
            <person name="DeGray S."/>
            <person name="DeMaso C."/>
            <person name="Dhargay N."/>
            <person name="Dooley K."/>
            <person name="Dooley E."/>
            <person name="Doricent M."/>
            <person name="Dorje P."/>
            <person name="Dorjee K."/>
            <person name="Dupes A."/>
            <person name="Elong R."/>
            <person name="Falk J."/>
            <person name="Farina A."/>
            <person name="Faro S."/>
            <person name="Ferguson D."/>
            <person name="Fisher S."/>
            <person name="Foley C.D."/>
            <person name="Franke A."/>
            <person name="Friedrich D."/>
            <person name="Gadbois L."/>
            <person name="Gearin G."/>
            <person name="Gearin C.R."/>
            <person name="Giannoukos G."/>
            <person name="Goode T."/>
            <person name="Graham J."/>
            <person name="Grandbois E."/>
            <person name="Grewal S."/>
            <person name="Gyaltsen K."/>
            <person name="Hafez N."/>
            <person name="Hagos B."/>
            <person name="Hall J."/>
            <person name="Henson C."/>
            <person name="Hollinger A."/>
            <person name="Honan T."/>
            <person name="Huard M.D."/>
            <person name="Hughes L."/>
            <person name="Hurhula B."/>
            <person name="Husby M.E."/>
            <person name="Kamat A."/>
            <person name="Kanga B."/>
            <person name="Kashin S."/>
            <person name="Khazanovich D."/>
            <person name="Kisner P."/>
            <person name="Lance K."/>
            <person name="Lara M."/>
            <person name="Lee W."/>
            <person name="Lennon N."/>
            <person name="Letendre F."/>
            <person name="LeVine R."/>
            <person name="Lipovsky A."/>
            <person name="Liu X."/>
            <person name="Liu J."/>
            <person name="Liu S."/>
            <person name="Lokyitsang T."/>
            <person name="Lokyitsang Y."/>
            <person name="Lubonja R."/>
            <person name="Lui A."/>
            <person name="MacDonald P."/>
            <person name="Magnisalis V."/>
            <person name="Maru K."/>
            <person name="Matthews C."/>
            <person name="McCusker W."/>
            <person name="McDonough S."/>
            <person name="Mehta T."/>
            <person name="Meldrim J."/>
            <person name="Meneus L."/>
            <person name="Mihai O."/>
            <person name="Mihalev A."/>
            <person name="Mihova T."/>
            <person name="Mittelman R."/>
            <person name="Mlenga V."/>
            <person name="Montmayeur A."/>
            <person name="Mulrain L."/>
            <person name="Navidi A."/>
            <person name="Naylor J."/>
            <person name="Negash T."/>
            <person name="Nguyen T."/>
            <person name="Nguyen N."/>
            <person name="Nicol R."/>
            <person name="Norbu C."/>
            <person name="Norbu N."/>
            <person name="Novod N."/>
            <person name="O'Neill B."/>
            <person name="Osman S."/>
            <person name="Markiewicz E."/>
            <person name="Oyono O.L."/>
            <person name="Patti C."/>
            <person name="Phunkhang P."/>
            <person name="Pierre F."/>
            <person name="Priest M."/>
            <person name="Raghuraman S."/>
            <person name="Rege F."/>
            <person name="Reyes R."/>
            <person name="Rise C."/>
            <person name="Rogov P."/>
            <person name="Ross K."/>
            <person name="Ryan E."/>
            <person name="Settipalli S."/>
            <person name="Shea T."/>
            <person name="Sherpa N."/>
            <person name="Shi L."/>
            <person name="Shih D."/>
            <person name="Sparrow T."/>
            <person name="Spaulding J."/>
            <person name="Stalker J."/>
            <person name="Stange-Thomann N."/>
            <person name="Stavropoulos S."/>
            <person name="Stone C."/>
            <person name="Strader C."/>
            <person name="Tesfaye S."/>
            <person name="Thomson T."/>
            <person name="Thoulutsang Y."/>
            <person name="Thoulutsang D."/>
            <person name="Topham K."/>
            <person name="Topping I."/>
            <person name="Tsamla T."/>
            <person name="Vassiliev H."/>
            <person name="Vo A."/>
            <person name="Wangchuk T."/>
            <person name="Wangdi T."/>
            <person name="Weiand M."/>
            <person name="Wilkinson J."/>
            <person name="Wilson A."/>
            <person name="Yadav S."/>
            <person name="Young G."/>
            <person name="Yu Q."/>
            <person name="Zembek L."/>
            <person name="Zhong D."/>
            <person name="Zimmer A."/>
            <person name="Zwirko Z."/>
            <person name="Jaffe D.B."/>
            <person name="Alvarez P."/>
            <person name="Brockman W."/>
            <person name="Butler J."/>
            <person name="Chin C."/>
            <person name="Gnerre S."/>
            <person name="Grabherr M."/>
            <person name="Kleber M."/>
            <person name="Mauceli E."/>
            <person name="MacCallum I."/>
        </authorList>
    </citation>
    <scope>NUCLEOTIDE SEQUENCE [LARGE SCALE GENOMIC DNA]</scope>
    <source>
        <strain evidence="16">Tucson 14024-0371.13</strain>
    </source>
</reference>
<evidence type="ECO:0000256" key="12">
    <source>
        <dbReference type="ARBA" id="ARBA00068450"/>
    </source>
</evidence>
<evidence type="ECO:0000256" key="13">
    <source>
        <dbReference type="SAM" id="Phobius"/>
    </source>
</evidence>
<feature type="transmembrane region" description="Helical" evidence="13">
    <location>
        <begin position="380"/>
        <end position="401"/>
    </location>
</feature>
<dbReference type="Proteomes" id="UP000007801">
    <property type="component" value="Unassembled WGS sequence"/>
</dbReference>
<dbReference type="SUPFAM" id="SSF103473">
    <property type="entry name" value="MFS general substrate transporter"/>
    <property type="match status" value="1"/>
</dbReference>
<evidence type="ECO:0000256" key="5">
    <source>
        <dbReference type="ARBA" id="ARBA00022847"/>
    </source>
</evidence>
<dbReference type="InterPro" id="IPR050382">
    <property type="entry name" value="MFS_Na/Anion_cotransporter"/>
</dbReference>
<dbReference type="PANTHER" id="PTHR11662:SF280">
    <property type="entry name" value="FI21844P1-RELATED"/>
    <property type="match status" value="1"/>
</dbReference>
<dbReference type="FunFam" id="1.20.1250.20:FF:000003">
    <property type="entry name" value="Solute carrier family 17 member 3"/>
    <property type="match status" value="1"/>
</dbReference>
<dbReference type="InterPro" id="IPR020846">
    <property type="entry name" value="MFS_dom"/>
</dbReference>
<comment type="subcellular location">
    <subcellularLocation>
        <location evidence="1">Membrane</location>
        <topology evidence="1">Multi-pass membrane protein</topology>
    </subcellularLocation>
</comment>
<sequence length="503" mass="55333">MTIILFPAFQLNSSGSPVRSIQICDFRKAMSAEINKGPAVGMRHVQALLIFLNITTLFLGRYNAAVSVVAMTNADTTNPNFTEYDWTEAEKSYILSSFFWGYIFTQFLGGYLCKRFGVKSVMFWGVFGSGVCSVLTPVFIGFGEWQAYCGIRVIMGLAQGVVFPCIHQHLARWSPPGERNRLGALAHTGIECGNVSAMFFSGMIAKSSIGWPGISYVSGGVAFAWCLLWFILAANNPTESRLIGKAELEYVEMSLKHNEQYHKTIIPIPWKAIWTSAPFLALLVVRCCENWGLSTLQAEIPSYMNGVLDMDMKSNAFFSALPFLAMWCMSYIYLVVAEVLLAKESVTLTVLRKTFNSLAFFIPCGTLIGIGFLDKDQKNLAIALMTIGVGFNSGQTIGSVLNTIDLSPNHASILMGIVNTAANFVPIATPLVVGLIVPHPENRSEWQIVFIIAAVLFFAGNVIYLVFGTAVCQPWDAEDYLLSKDAELAKEIKSKEADNGKHI</sequence>
<keyword evidence="3" id="KW-0813">Transport</keyword>
<comment type="function">
    <text evidence="11">May be an inorganic phosphate cotransporter.</text>
</comment>
<feature type="transmembrane region" description="Helical" evidence="13">
    <location>
        <begin position="48"/>
        <end position="72"/>
    </location>
</feature>
<feature type="transmembrane region" description="Helical" evidence="13">
    <location>
        <begin position="354"/>
        <end position="373"/>
    </location>
</feature>
<dbReference type="eggNOG" id="KOG2532">
    <property type="taxonomic scope" value="Eukaryota"/>
</dbReference>
<keyword evidence="4 13" id="KW-0812">Transmembrane</keyword>
<evidence type="ECO:0000256" key="1">
    <source>
        <dbReference type="ARBA" id="ARBA00004141"/>
    </source>
</evidence>
<proteinExistence type="inferred from homology"/>
<dbReference type="Gene3D" id="1.20.1250.20">
    <property type="entry name" value="MFS general substrate transporter like domains"/>
    <property type="match status" value="2"/>
</dbReference>
<accession>B3MEJ9</accession>
<evidence type="ECO:0000313" key="15">
    <source>
        <dbReference type="EMBL" id="EDV37619.2"/>
    </source>
</evidence>
<evidence type="ECO:0000256" key="4">
    <source>
        <dbReference type="ARBA" id="ARBA00022692"/>
    </source>
</evidence>
<dbReference type="EMBL" id="CH902619">
    <property type="protein sequence ID" value="EDV37619.2"/>
    <property type="molecule type" value="Genomic_DNA"/>
</dbReference>
<keyword evidence="10" id="KW-0739">Sodium transport</keyword>
<keyword evidence="7" id="KW-0915">Sodium</keyword>
<dbReference type="AlphaFoldDB" id="B3MEJ9"/>
<evidence type="ECO:0000256" key="2">
    <source>
        <dbReference type="ARBA" id="ARBA00008586"/>
    </source>
</evidence>
<comment type="similarity">
    <text evidence="2">Belongs to the major facilitator superfamily. Sodium/anion cotransporter family.</text>
</comment>
<protein>
    <recommendedName>
        <fullName evidence="12">Putative inorganic phosphate cotransporter</fullName>
    </recommendedName>
</protein>
<dbReference type="GO" id="GO:0006820">
    <property type="term" value="P:monoatomic anion transport"/>
    <property type="evidence" value="ECO:0007669"/>
    <property type="project" value="TreeGrafter"/>
</dbReference>
<keyword evidence="6 13" id="KW-1133">Transmembrane helix</keyword>
<evidence type="ECO:0000259" key="14">
    <source>
        <dbReference type="PROSITE" id="PS50850"/>
    </source>
</evidence>
<dbReference type="FunFam" id="1.20.1250.20:FF:000144">
    <property type="entry name" value="Picot, isoform B"/>
    <property type="match status" value="1"/>
</dbReference>
<dbReference type="PROSITE" id="PS50850">
    <property type="entry name" value="MFS"/>
    <property type="match status" value="1"/>
</dbReference>
<feature type="transmembrane region" description="Helical" evidence="13">
    <location>
        <begin position="413"/>
        <end position="436"/>
    </location>
</feature>
<keyword evidence="8" id="KW-0406">Ion transport</keyword>
<dbReference type="KEGG" id="dan:6496384"/>
<feature type="transmembrane region" description="Helical" evidence="13">
    <location>
        <begin position="211"/>
        <end position="232"/>
    </location>
</feature>
<dbReference type="GO" id="GO:0015293">
    <property type="term" value="F:symporter activity"/>
    <property type="evidence" value="ECO:0007669"/>
    <property type="project" value="UniProtKB-KW"/>
</dbReference>
<evidence type="ECO:0000256" key="3">
    <source>
        <dbReference type="ARBA" id="ARBA00022448"/>
    </source>
</evidence>
<keyword evidence="5" id="KW-0769">Symport</keyword>
<evidence type="ECO:0000313" key="16">
    <source>
        <dbReference type="Proteomes" id="UP000007801"/>
    </source>
</evidence>
<evidence type="ECO:0000256" key="9">
    <source>
        <dbReference type="ARBA" id="ARBA00023136"/>
    </source>
</evidence>
<dbReference type="OrthoDB" id="2985014at2759"/>
<keyword evidence="16" id="KW-1185">Reference proteome</keyword>
<dbReference type="CDD" id="cd17318">
    <property type="entry name" value="MFS_SLC17"/>
    <property type="match status" value="1"/>
</dbReference>
<feature type="transmembrane region" description="Helical" evidence="13">
    <location>
        <begin position="316"/>
        <end position="334"/>
    </location>
</feature>
<dbReference type="HOGENOM" id="CLU_001265_5_0_1"/>
<dbReference type="GO" id="GO:0016020">
    <property type="term" value="C:membrane"/>
    <property type="evidence" value="ECO:0007669"/>
    <property type="project" value="UniProtKB-SubCell"/>
</dbReference>